<dbReference type="CDD" id="cd00592">
    <property type="entry name" value="HTH_MerR-like"/>
    <property type="match status" value="1"/>
</dbReference>
<reference evidence="2 3" key="1">
    <citation type="submission" date="2018-11" db="EMBL/GenBank/DDBJ databases">
        <title>Trebonia kvetii gen.nov., sp.nov., a novel acidophilic actinobacterium, and proposal of the new actinobacterial family Treboniaceae fam. nov.</title>
        <authorList>
            <person name="Rapoport D."/>
            <person name="Sagova-Mareckova M."/>
            <person name="Sedlacek I."/>
            <person name="Provaznik J."/>
            <person name="Kralova S."/>
            <person name="Pavlinic D."/>
            <person name="Benes V."/>
            <person name="Kopecky J."/>
        </authorList>
    </citation>
    <scope>NUCLEOTIDE SEQUENCE [LARGE SCALE GENOMIC DNA]</scope>
    <source>
        <strain evidence="2 3">15Tr583</strain>
    </source>
</reference>
<gene>
    <name evidence="2" type="ORF">EAS64_07130</name>
</gene>
<dbReference type="Proteomes" id="UP000460272">
    <property type="component" value="Unassembled WGS sequence"/>
</dbReference>
<dbReference type="Gene3D" id="1.10.1660.10">
    <property type="match status" value="1"/>
</dbReference>
<proteinExistence type="predicted"/>
<comment type="caution">
    <text evidence="2">The sequence shown here is derived from an EMBL/GenBank/DDBJ whole genome shotgun (WGS) entry which is preliminary data.</text>
</comment>
<protein>
    <submittedName>
        <fullName evidence="2">MerR family DNA-binding transcriptional regulator</fullName>
    </submittedName>
</protein>
<keyword evidence="3" id="KW-1185">Reference proteome</keyword>
<organism evidence="2 3">
    <name type="scientific">Trebonia kvetii</name>
    <dbReference type="NCBI Taxonomy" id="2480626"/>
    <lineage>
        <taxon>Bacteria</taxon>
        <taxon>Bacillati</taxon>
        <taxon>Actinomycetota</taxon>
        <taxon>Actinomycetes</taxon>
        <taxon>Streptosporangiales</taxon>
        <taxon>Treboniaceae</taxon>
        <taxon>Trebonia</taxon>
    </lineage>
</organism>
<dbReference type="SUPFAM" id="SSF46955">
    <property type="entry name" value="Putative DNA-binding domain"/>
    <property type="match status" value="1"/>
</dbReference>
<dbReference type="Pfam" id="PF00376">
    <property type="entry name" value="MerR"/>
    <property type="match status" value="1"/>
</dbReference>
<evidence type="ECO:0000313" key="3">
    <source>
        <dbReference type="Proteomes" id="UP000460272"/>
    </source>
</evidence>
<dbReference type="EMBL" id="RPFW01000001">
    <property type="protein sequence ID" value="TVZ07083.1"/>
    <property type="molecule type" value="Genomic_DNA"/>
</dbReference>
<evidence type="ECO:0000313" key="2">
    <source>
        <dbReference type="EMBL" id="TVZ07083.1"/>
    </source>
</evidence>
<accession>A0A6P2CBV4</accession>
<dbReference type="PROSITE" id="PS50937">
    <property type="entry name" value="HTH_MERR_2"/>
    <property type="match status" value="1"/>
</dbReference>
<sequence>MRITEAAARLGMSPRMLRYREDLGLLPPLRDRPTGRGPAHRQFTEEDLAAITAALAIERRFDITPAALAFGLRVLTDPAARAAVADLGRRTGHVPAGPGAGRALDFEKERALRALGNLRSASNLRSGSNLRNASNLRNGGTP</sequence>
<dbReference type="GO" id="GO:0006355">
    <property type="term" value="P:regulation of DNA-templated transcription"/>
    <property type="evidence" value="ECO:0007669"/>
    <property type="project" value="InterPro"/>
</dbReference>
<dbReference type="OrthoDB" id="5243770at2"/>
<feature type="domain" description="HTH merR-type" evidence="1">
    <location>
        <begin position="1"/>
        <end position="48"/>
    </location>
</feature>
<keyword evidence="2" id="KW-0238">DNA-binding</keyword>
<dbReference type="AlphaFoldDB" id="A0A6P2CBV4"/>
<dbReference type="RefSeq" id="WP_145851838.1">
    <property type="nucleotide sequence ID" value="NZ_RPFW01000001.1"/>
</dbReference>
<dbReference type="InterPro" id="IPR009061">
    <property type="entry name" value="DNA-bd_dom_put_sf"/>
</dbReference>
<dbReference type="InterPro" id="IPR000551">
    <property type="entry name" value="MerR-type_HTH_dom"/>
</dbReference>
<dbReference type="GO" id="GO:0003677">
    <property type="term" value="F:DNA binding"/>
    <property type="evidence" value="ECO:0007669"/>
    <property type="project" value="UniProtKB-KW"/>
</dbReference>
<dbReference type="SMART" id="SM00422">
    <property type="entry name" value="HTH_MERR"/>
    <property type="match status" value="1"/>
</dbReference>
<evidence type="ECO:0000259" key="1">
    <source>
        <dbReference type="PROSITE" id="PS50937"/>
    </source>
</evidence>
<name>A0A6P2CBV4_9ACTN</name>